<dbReference type="RefSeq" id="WP_126766321.1">
    <property type="nucleotide sequence ID" value="NZ_PIPJ01000002.1"/>
</dbReference>
<feature type="signal peptide" evidence="1">
    <location>
        <begin position="1"/>
        <end position="25"/>
    </location>
</feature>
<name>A0A432W0R9_9GAMM</name>
<feature type="chain" id="PRO_5019371879" evidence="1">
    <location>
        <begin position="26"/>
        <end position="398"/>
    </location>
</feature>
<dbReference type="EMBL" id="PIPJ01000002">
    <property type="protein sequence ID" value="RUO22582.1"/>
    <property type="molecule type" value="Genomic_DNA"/>
</dbReference>
<dbReference type="OrthoDB" id="5566524at2"/>
<proteinExistence type="predicted"/>
<dbReference type="Proteomes" id="UP000288395">
    <property type="component" value="Unassembled WGS sequence"/>
</dbReference>
<evidence type="ECO:0000313" key="3">
    <source>
        <dbReference type="Proteomes" id="UP000288395"/>
    </source>
</evidence>
<protein>
    <submittedName>
        <fullName evidence="2">Uncharacterized protein</fullName>
    </submittedName>
</protein>
<accession>A0A432W0R9</accession>
<dbReference type="InterPro" id="IPR021241">
    <property type="entry name" value="CsiV"/>
</dbReference>
<keyword evidence="1" id="KW-0732">Signal</keyword>
<reference evidence="3" key="1">
    <citation type="journal article" date="2018" name="Front. Microbiol.">
        <title>Genome-Based Analysis Reveals the Taxonomy and Diversity of the Family Idiomarinaceae.</title>
        <authorList>
            <person name="Liu Y."/>
            <person name="Lai Q."/>
            <person name="Shao Z."/>
        </authorList>
    </citation>
    <scope>NUCLEOTIDE SEQUENCE [LARGE SCALE GENOMIC DNA]</scope>
    <source>
        <strain evidence="3">GBPy7</strain>
    </source>
</reference>
<sequence length="398" mass="45954">MTFFTRCGFLALVAVLLSLSSQAIAEELPDRGYRWFEVEVLVFRYTDVENADPEQFPKQVVPFNAAASRDLLNDRLQLNLTGFINALPLCEGTRGWVPALRQQMLSPRLLLDEYASFSADSLACRRLPHLPLVASWYEGQQEILSDTLHAVPVTISGRKTGTREELLQAEIPFTVHIDNFRFRQLRQNFERRRDTEVLLHTAWMQPVFNQNVGRKIRLFAGENLSEQFDYAGFPIENTAREELMQSLQLARNAQETTNEDVFASIDFVFNAIDNNEFAFADYRNAENDLPVRPIQQPAGTPENVWEFDGLLDIYLIGNYLHINTDFSLREVITLNPAVRTPEEQLQDFISESDNSLEFLRAYPLRQLRRVISHQTHYFDHPNFGVVIEIRRTPLSARR</sequence>
<comment type="caution">
    <text evidence="2">The sequence shown here is derived from an EMBL/GenBank/DDBJ whole genome shotgun (WGS) entry which is preliminary data.</text>
</comment>
<evidence type="ECO:0000313" key="2">
    <source>
        <dbReference type="EMBL" id="RUO22582.1"/>
    </source>
</evidence>
<keyword evidence="3" id="KW-1185">Reference proteome</keyword>
<dbReference type="AlphaFoldDB" id="A0A432W0R9"/>
<evidence type="ECO:0000256" key="1">
    <source>
        <dbReference type="SAM" id="SignalP"/>
    </source>
</evidence>
<dbReference type="Pfam" id="PF10972">
    <property type="entry name" value="CsiV"/>
    <property type="match status" value="1"/>
</dbReference>
<gene>
    <name evidence="2" type="ORF">CWE08_05250</name>
</gene>
<organism evidence="2 3">
    <name type="scientific">Aliidiomarina iranensis</name>
    <dbReference type="NCBI Taxonomy" id="1434071"/>
    <lineage>
        <taxon>Bacteria</taxon>
        <taxon>Pseudomonadati</taxon>
        <taxon>Pseudomonadota</taxon>
        <taxon>Gammaproteobacteria</taxon>
        <taxon>Alteromonadales</taxon>
        <taxon>Idiomarinaceae</taxon>
        <taxon>Aliidiomarina</taxon>
    </lineage>
</organism>